<protein>
    <submittedName>
        <fullName evidence="2">Uncharacterized protein</fullName>
    </submittedName>
</protein>
<comment type="caution">
    <text evidence="2">The sequence shown here is derived from an EMBL/GenBank/DDBJ whole genome shotgun (WGS) entry which is preliminary data.</text>
</comment>
<dbReference type="EMBL" id="CAJOBA010000020">
    <property type="protein sequence ID" value="CAF3495332.1"/>
    <property type="molecule type" value="Genomic_DNA"/>
</dbReference>
<reference evidence="2" key="1">
    <citation type="submission" date="2021-02" db="EMBL/GenBank/DDBJ databases">
        <authorList>
            <person name="Nowell W R."/>
        </authorList>
    </citation>
    <scope>NUCLEOTIDE SEQUENCE</scope>
</reference>
<evidence type="ECO:0000313" key="1">
    <source>
        <dbReference type="EMBL" id="CAF0723158.1"/>
    </source>
</evidence>
<accession>A0A8S2GD53</accession>
<dbReference type="Proteomes" id="UP000682733">
    <property type="component" value="Unassembled WGS sequence"/>
</dbReference>
<evidence type="ECO:0000313" key="2">
    <source>
        <dbReference type="EMBL" id="CAF3495332.1"/>
    </source>
</evidence>
<name>A0A8S2GD53_9BILA</name>
<sequence>MSSSLTFFKELRLLSQASCSLINKSIVRYIPRATPKQQQQQATESNYSEPLLTFNEQKKFSAKNQKREQDDYSIIKPTQSSNYVKDQQKQTFHSVMKLSSSLPANEVQHQQSTLPKLIDVQTGLSRFMIECDDTKLFELVEKNYKIFTEENTRIFVECLYKLNIRQNSNLIIHQRLHDYVDYLVLKHGEYFDYSGVLSSFYHLSSLIDDIQRSRCYALKAFIQLMKHYVNKYSLKDVGPIIISLENLNCSLELVQSLDEALFVLTKLKQRDIDKLDSLELSQLFYAFAHRYDQNYIKIILEEYNRDYLNHSKQSTLLILKSLRKCHNEQSSPDELTLENCASYILDNREQFQNIDELNEICSSFELFNYQSVLTHEINLIQKQFLESTKQINENTALAATTN</sequence>
<evidence type="ECO:0000313" key="3">
    <source>
        <dbReference type="Proteomes" id="UP000682733"/>
    </source>
</evidence>
<gene>
    <name evidence="1" type="ORF">OVA965_LOCUS206</name>
    <name evidence="2" type="ORF">TMI583_LOCUS206</name>
</gene>
<dbReference type="Proteomes" id="UP000677228">
    <property type="component" value="Unassembled WGS sequence"/>
</dbReference>
<organism evidence="2 3">
    <name type="scientific">Didymodactylos carnosus</name>
    <dbReference type="NCBI Taxonomy" id="1234261"/>
    <lineage>
        <taxon>Eukaryota</taxon>
        <taxon>Metazoa</taxon>
        <taxon>Spiralia</taxon>
        <taxon>Gnathifera</taxon>
        <taxon>Rotifera</taxon>
        <taxon>Eurotatoria</taxon>
        <taxon>Bdelloidea</taxon>
        <taxon>Philodinida</taxon>
        <taxon>Philodinidae</taxon>
        <taxon>Didymodactylos</taxon>
    </lineage>
</organism>
<dbReference type="EMBL" id="CAJNOK010000020">
    <property type="protein sequence ID" value="CAF0723158.1"/>
    <property type="molecule type" value="Genomic_DNA"/>
</dbReference>
<dbReference type="AlphaFoldDB" id="A0A8S2GD53"/>
<proteinExistence type="predicted"/>